<feature type="region of interest" description="Disordered" evidence="1">
    <location>
        <begin position="169"/>
        <end position="198"/>
    </location>
</feature>
<evidence type="ECO:0000256" key="1">
    <source>
        <dbReference type="SAM" id="MobiDB-lite"/>
    </source>
</evidence>
<keyword evidence="2" id="KW-0472">Membrane</keyword>
<feature type="compositionally biased region" description="Polar residues" evidence="1">
    <location>
        <begin position="182"/>
        <end position="198"/>
    </location>
</feature>
<evidence type="ECO:0000313" key="4">
    <source>
        <dbReference type="Proteomes" id="UP000246702"/>
    </source>
</evidence>
<accession>A0A317WNI7</accession>
<proteinExistence type="predicted"/>
<evidence type="ECO:0000313" key="3">
    <source>
        <dbReference type="EMBL" id="PWY88034.1"/>
    </source>
</evidence>
<dbReference type="Proteomes" id="UP000246702">
    <property type="component" value="Unassembled WGS sequence"/>
</dbReference>
<gene>
    <name evidence="3" type="ORF">BO94DRAFT_61693</name>
</gene>
<evidence type="ECO:0000256" key="2">
    <source>
        <dbReference type="SAM" id="Phobius"/>
    </source>
</evidence>
<dbReference type="GeneID" id="37118955"/>
<keyword evidence="4" id="KW-1185">Reference proteome</keyword>
<protein>
    <submittedName>
        <fullName evidence="3">Uncharacterized protein</fullName>
    </submittedName>
</protein>
<keyword evidence="2" id="KW-1133">Transmembrane helix</keyword>
<dbReference type="EMBL" id="MSFK01000013">
    <property type="protein sequence ID" value="PWY88034.1"/>
    <property type="molecule type" value="Genomic_DNA"/>
</dbReference>
<name>A0A317WNI7_9EURO</name>
<dbReference type="AlphaFoldDB" id="A0A317WNI7"/>
<comment type="caution">
    <text evidence="3">The sequence shown here is derived from an EMBL/GenBank/DDBJ whole genome shotgun (WGS) entry which is preliminary data.</text>
</comment>
<feature type="transmembrane region" description="Helical" evidence="2">
    <location>
        <begin position="46"/>
        <end position="64"/>
    </location>
</feature>
<sequence length="198" mass="22300">MIERRLEYQLEDISSHTQRIEPYILHDEYISCMCVVLRIGPGGTWTALYGCLGYIFVFISRFGPRSEKKKLPGRPPCTPVECRNCVPNLWSRCKMKPASQSDYVAVSRPPHEWRASSTHHHLNLTTSSILPAVASPVPATAPRPSWSVLRSTANNIRFFAAQISPTRSLELPPNLTDRPRSPTVQPCSLPRHSNSTHN</sequence>
<dbReference type="RefSeq" id="XP_025467817.1">
    <property type="nucleotide sequence ID" value="XM_025616812.1"/>
</dbReference>
<reference evidence="3 4" key="1">
    <citation type="submission" date="2016-12" db="EMBL/GenBank/DDBJ databases">
        <title>The genomes of Aspergillus section Nigri reveals drivers in fungal speciation.</title>
        <authorList>
            <consortium name="DOE Joint Genome Institute"/>
            <person name="Vesth T.C."/>
            <person name="Nybo J."/>
            <person name="Theobald S."/>
            <person name="Brandl J."/>
            <person name="Frisvad J.C."/>
            <person name="Nielsen K.F."/>
            <person name="Lyhne E.K."/>
            <person name="Kogle M.E."/>
            <person name="Kuo A."/>
            <person name="Riley R."/>
            <person name="Clum A."/>
            <person name="Nolan M."/>
            <person name="Lipzen A."/>
            <person name="Salamov A."/>
            <person name="Henrissat B."/>
            <person name="Wiebenga A."/>
            <person name="De Vries R.P."/>
            <person name="Grigoriev I.V."/>
            <person name="Mortensen U.H."/>
            <person name="Andersen M.R."/>
            <person name="Baker S.E."/>
        </authorList>
    </citation>
    <scope>NUCLEOTIDE SEQUENCE [LARGE SCALE GENOMIC DNA]</scope>
    <source>
        <strain evidence="3 4">CBS 115572</strain>
    </source>
</reference>
<keyword evidence="2" id="KW-0812">Transmembrane</keyword>
<organism evidence="3 4">
    <name type="scientific">Aspergillus sclerotioniger CBS 115572</name>
    <dbReference type="NCBI Taxonomy" id="1450535"/>
    <lineage>
        <taxon>Eukaryota</taxon>
        <taxon>Fungi</taxon>
        <taxon>Dikarya</taxon>
        <taxon>Ascomycota</taxon>
        <taxon>Pezizomycotina</taxon>
        <taxon>Eurotiomycetes</taxon>
        <taxon>Eurotiomycetidae</taxon>
        <taxon>Eurotiales</taxon>
        <taxon>Aspergillaceae</taxon>
        <taxon>Aspergillus</taxon>
        <taxon>Aspergillus subgen. Circumdati</taxon>
    </lineage>
</organism>